<keyword evidence="1" id="KW-0560">Oxidoreductase</keyword>
<comment type="caution">
    <text evidence="3">The sequence shown here is derived from an EMBL/GenBank/DDBJ whole genome shotgun (WGS) entry which is preliminary data.</text>
</comment>
<accession>A0AA35XX98</accession>
<dbReference type="RefSeq" id="WP_289841863.1">
    <property type="nucleotide sequence ID" value="NZ_CATKSH010000004.1"/>
</dbReference>
<protein>
    <submittedName>
        <fullName evidence="3">NAD(P)-binding domain-containing protein</fullName>
    </submittedName>
</protein>
<proteinExistence type="predicted"/>
<dbReference type="Proteomes" id="UP001176960">
    <property type="component" value="Unassembled WGS sequence"/>
</dbReference>
<dbReference type="InterPro" id="IPR051267">
    <property type="entry name" value="STEAP_metalloreductase"/>
</dbReference>
<dbReference type="Pfam" id="PF03807">
    <property type="entry name" value="F420_oxidored"/>
    <property type="match status" value="1"/>
</dbReference>
<feature type="domain" description="Pyrroline-5-carboxylate reductase catalytic N-terminal" evidence="2">
    <location>
        <begin position="33"/>
        <end position="123"/>
    </location>
</feature>
<dbReference type="AlphaFoldDB" id="A0AA35XX98"/>
<evidence type="ECO:0000313" key="4">
    <source>
        <dbReference type="Proteomes" id="UP001176960"/>
    </source>
</evidence>
<dbReference type="InterPro" id="IPR028939">
    <property type="entry name" value="P5C_Rdtase_cat_N"/>
</dbReference>
<dbReference type="PROSITE" id="PS51257">
    <property type="entry name" value="PROKAR_LIPOPROTEIN"/>
    <property type="match status" value="1"/>
</dbReference>
<organism evidence="3 4">
    <name type="scientific">Brytella acorum</name>
    <dbReference type="NCBI Taxonomy" id="2959299"/>
    <lineage>
        <taxon>Bacteria</taxon>
        <taxon>Pseudomonadati</taxon>
        <taxon>Pseudomonadota</taxon>
        <taxon>Alphaproteobacteria</taxon>
        <taxon>Acetobacterales</taxon>
        <taxon>Acetobacteraceae</taxon>
        <taxon>Brytella</taxon>
    </lineage>
</organism>
<dbReference type="PANTHER" id="PTHR14239:SF10">
    <property type="entry name" value="REDUCTASE"/>
    <property type="match status" value="1"/>
</dbReference>
<name>A0AA35XX98_9PROT</name>
<dbReference type="EMBL" id="CATKSH010000004">
    <property type="protein sequence ID" value="CAI9120065.1"/>
    <property type="molecule type" value="Genomic_DNA"/>
</dbReference>
<reference evidence="3" key="1">
    <citation type="submission" date="2023-03" db="EMBL/GenBank/DDBJ databases">
        <authorList>
            <person name="Cleenwerck I."/>
        </authorList>
    </citation>
    <scope>NUCLEOTIDE SEQUENCE</scope>
    <source>
        <strain evidence="3">LMG 32879</strain>
    </source>
</reference>
<dbReference type="GO" id="GO:0016491">
    <property type="term" value="F:oxidoreductase activity"/>
    <property type="evidence" value="ECO:0007669"/>
    <property type="project" value="UniProtKB-KW"/>
</dbReference>
<evidence type="ECO:0000313" key="3">
    <source>
        <dbReference type="EMBL" id="CAI9120065.1"/>
    </source>
</evidence>
<dbReference type="PANTHER" id="PTHR14239">
    <property type="entry name" value="DUDULIN-RELATED"/>
    <property type="match status" value="1"/>
</dbReference>
<sequence length="238" mass="24821">MIQLTRRGLMVGAGSLVSCAYAGRGRASPPHRLATIGAGEVGRTLGQLWIKAGFKVMFSAWTLEEAQNVAREIGVDALAGTPEQAALFGDVILLAVPYGALPGLGRKLDPVLKGKIVLDATNPYVWRDGDTAVAAQKNGAGIMTQSYFPHARVVRGLNSINMSSIRTQAHRAPPLLAVPIAGDDPAAVAVVAELVRAAGLDPVVTGNLASATLFQPGHDGFEVEASARELKADLKLSP</sequence>
<dbReference type="InterPro" id="IPR036291">
    <property type="entry name" value="NAD(P)-bd_dom_sf"/>
</dbReference>
<evidence type="ECO:0000259" key="2">
    <source>
        <dbReference type="Pfam" id="PF03807"/>
    </source>
</evidence>
<gene>
    <name evidence="3" type="ORF">LMG32879_000894</name>
</gene>
<dbReference type="SUPFAM" id="SSF51735">
    <property type="entry name" value="NAD(P)-binding Rossmann-fold domains"/>
    <property type="match status" value="1"/>
</dbReference>
<evidence type="ECO:0000256" key="1">
    <source>
        <dbReference type="ARBA" id="ARBA00023002"/>
    </source>
</evidence>
<dbReference type="Gene3D" id="3.40.50.720">
    <property type="entry name" value="NAD(P)-binding Rossmann-like Domain"/>
    <property type="match status" value="1"/>
</dbReference>
<keyword evidence="4" id="KW-1185">Reference proteome</keyword>